<dbReference type="SUPFAM" id="SSF56935">
    <property type="entry name" value="Porins"/>
    <property type="match status" value="1"/>
</dbReference>
<keyword evidence="1" id="KW-0732">Signal</keyword>
<dbReference type="Proteomes" id="UP001215231">
    <property type="component" value="Chromosome"/>
</dbReference>
<dbReference type="Pfam" id="PF13557">
    <property type="entry name" value="Phenol_MetA_deg"/>
    <property type="match status" value="1"/>
</dbReference>
<protein>
    <submittedName>
        <fullName evidence="2">Transporter</fullName>
    </submittedName>
</protein>
<reference evidence="2 3" key="1">
    <citation type="journal article" date="2022" name="Mar. Drugs">
        <title>Bioassay-Guided Fractionation Leads to the Detection of Cholic Acid Generated by the Rare Thalassomonas sp.</title>
        <authorList>
            <person name="Pheiffer F."/>
            <person name="Schneider Y.K."/>
            <person name="Hansen E.H."/>
            <person name="Andersen J.H."/>
            <person name="Isaksson J."/>
            <person name="Busche T."/>
            <person name="R C."/>
            <person name="Kalinowski J."/>
            <person name="Zyl L.V."/>
            <person name="Trindade M."/>
        </authorList>
    </citation>
    <scope>NUCLEOTIDE SEQUENCE [LARGE SCALE GENOMIC DNA]</scope>
    <source>
        <strain evidence="2 3">A5K-61T</strain>
    </source>
</reference>
<organism evidence="2 3">
    <name type="scientific">Thalassomonas haliotis</name>
    <dbReference type="NCBI Taxonomy" id="485448"/>
    <lineage>
        <taxon>Bacteria</taxon>
        <taxon>Pseudomonadati</taxon>
        <taxon>Pseudomonadota</taxon>
        <taxon>Gammaproteobacteria</taxon>
        <taxon>Alteromonadales</taxon>
        <taxon>Colwelliaceae</taxon>
        <taxon>Thalassomonas</taxon>
    </lineage>
</organism>
<dbReference type="InterPro" id="IPR025737">
    <property type="entry name" value="FApF"/>
</dbReference>
<dbReference type="RefSeq" id="WP_274053214.1">
    <property type="nucleotide sequence ID" value="NZ_CP059693.1"/>
</dbReference>
<proteinExistence type="predicted"/>
<gene>
    <name evidence="2" type="ORF">H3N35_05345</name>
</gene>
<feature type="chain" id="PRO_5046448036" evidence="1">
    <location>
        <begin position="31"/>
        <end position="380"/>
    </location>
</feature>
<evidence type="ECO:0000313" key="3">
    <source>
        <dbReference type="Proteomes" id="UP001215231"/>
    </source>
</evidence>
<sequence length="380" mass="41802">MKTFSRQTSKAKPLLLTSALLASVSSMLPAVSYGHGTDHPSFSSQVDAHAPIGVMADHMHKSGEWMLSYRYMHMDMDGLLQGNSKLSASDYAANTNFMVRPKKMTMQMHMLGLMYAPSDEVTLMAMLPYIDKDMDLIMNNMNMQSQNVPAMHSSTMHAANSSSFNTASSALGDITLGALIKLPWPGSVLDSKNQRLHANVTFTLPTGDISKRDTTPMADNALLPYGMQTGFDTWQLETGITYSGNQARGNFSWGAQLLWKTAVENNDQDYKAGDQLTLNSWLAYRVSHQLSLSLRLNHLDKDAIEGSDSRLNPMMAATAVSDNYEQQKTSLFLGANYLFTGGSLKGHRLAAEVGRDIDEDYAGIGMDSGTMFMLGWQKAF</sequence>
<accession>A0ABY7VGP3</accession>
<keyword evidence="3" id="KW-1185">Reference proteome</keyword>
<name>A0ABY7VGP3_9GAMM</name>
<dbReference type="EMBL" id="CP059693">
    <property type="protein sequence ID" value="WDE12890.1"/>
    <property type="molecule type" value="Genomic_DNA"/>
</dbReference>
<feature type="signal peptide" evidence="1">
    <location>
        <begin position="1"/>
        <end position="30"/>
    </location>
</feature>
<evidence type="ECO:0000313" key="2">
    <source>
        <dbReference type="EMBL" id="WDE12890.1"/>
    </source>
</evidence>
<evidence type="ECO:0000256" key="1">
    <source>
        <dbReference type="SAM" id="SignalP"/>
    </source>
</evidence>